<evidence type="ECO:0000259" key="7">
    <source>
        <dbReference type="Pfam" id="PF01368"/>
    </source>
</evidence>
<feature type="domain" description="Single-stranded-DNA-specific exonuclease RecJ C-terminal" evidence="9">
    <location>
        <begin position="573"/>
        <end position="767"/>
    </location>
</feature>
<dbReference type="InterPro" id="IPR041122">
    <property type="entry name" value="RecJ_OB"/>
</dbReference>
<name>A0A4Y8IUM9_9BACI</name>
<keyword evidence="4" id="KW-0378">Hydrolase</keyword>
<sequence length="784" mass="88942">MSSSIMSFVRGEFMLDSKMNWVIHNADYTPALDLPFSNVIKRMLAKRGIKTTEDANRFLHADVNDLHDPFLFPEMKKSVERIHQAINNEEQILIFGDYDADGVTSTAVLIRTLRQLGANVNYYIPNRFTEGYGPNEAAFMEAKEAGINLIITVDTGIAAPEEAKLAKQLGIDLIITDHHEEQNELPEAYAIIHPRLAETYPFDHLAGVGVAFKLAHAILGELPSELLAYAAIGTVADLVPLKDENRIIVQKGLEELNKITEAGLEALKKVGKIEEKVTEESIGFIIGPRLNAVGRLQDASLAVDLLLEDDPLIAEDMAKEVDQLNKERQQIVAALAEEAIEEIENKYKDDKVIVLAKEGWNPGVLGIVASRIVNQYYRPTIILGIDPETNEAKGSARSIPAYDIFKNGMELRHLFLQFGGHAQAAGMTVAVNQIDELRQALNEQAEDLLTEKDFHPTLEIEDTIDWNEVDLDLPKQLQHLAPFGMGNPKPYFQLNNLVLREARKIGAKKNHVKITADSGFEQIDMVGFQIGHVADQLTPGSRIDVVGEIDINEWNGHRKLQVKLKDIRCQETQIFDFRGKGNYSTMLSNNDIKVITFSGQNQLLDYPLLDYNKIKDQIEQYLEGTKRIMFIDLPKRLDDLEHVISCNQYQSVYACFQNADEQYFTSSVKRNQFKQLYSILKKHKEIKESQKPQLAKAKGWNMDQLDFMLKVFFELNFVTMRNGDIVLQTDVEQQPLTNSETYQDQMERIEVEQVLYYSTTDELRQWIVDRMKPQLQEGEVVHGL</sequence>
<dbReference type="Pfam" id="PF17768">
    <property type="entry name" value="RecJ_OB"/>
    <property type="match status" value="1"/>
</dbReference>
<evidence type="ECO:0000313" key="11">
    <source>
        <dbReference type="EMBL" id="TFB24906.1"/>
    </source>
</evidence>
<comment type="similarity">
    <text evidence="1">Belongs to the RecJ family.</text>
</comment>
<dbReference type="InterPro" id="IPR003156">
    <property type="entry name" value="DHHA1_dom"/>
</dbReference>
<evidence type="ECO:0000259" key="9">
    <source>
        <dbReference type="Pfam" id="PF10141"/>
    </source>
</evidence>
<feature type="domain" description="DDH" evidence="7">
    <location>
        <begin position="91"/>
        <end position="234"/>
    </location>
</feature>
<dbReference type="Gene3D" id="3.90.1640.30">
    <property type="match status" value="1"/>
</dbReference>
<dbReference type="GO" id="GO:0006281">
    <property type="term" value="P:DNA repair"/>
    <property type="evidence" value="ECO:0007669"/>
    <property type="project" value="InterPro"/>
</dbReference>
<keyword evidence="12" id="KW-1185">Reference proteome</keyword>
<accession>A0A4Y8IUM9</accession>
<dbReference type="Pfam" id="PF10141">
    <property type="entry name" value="ssDNA-exonuc_C"/>
    <property type="match status" value="1"/>
</dbReference>
<protein>
    <recommendedName>
        <fullName evidence="2">Single-stranded-DNA-specific exonuclease RecJ</fullName>
    </recommendedName>
</protein>
<evidence type="ECO:0000259" key="10">
    <source>
        <dbReference type="Pfam" id="PF17768"/>
    </source>
</evidence>
<dbReference type="OrthoDB" id="9809852at2"/>
<dbReference type="Pfam" id="PF02272">
    <property type="entry name" value="DHHA1"/>
    <property type="match status" value="1"/>
</dbReference>
<dbReference type="SUPFAM" id="SSF64182">
    <property type="entry name" value="DHH phosphoesterases"/>
    <property type="match status" value="1"/>
</dbReference>
<dbReference type="GO" id="GO:0008409">
    <property type="term" value="F:5'-3' exonuclease activity"/>
    <property type="evidence" value="ECO:0007669"/>
    <property type="project" value="InterPro"/>
</dbReference>
<organism evidence="11 12">
    <name type="scientific">Filobacillus milosensis</name>
    <dbReference type="NCBI Taxonomy" id="94137"/>
    <lineage>
        <taxon>Bacteria</taxon>
        <taxon>Bacillati</taxon>
        <taxon>Bacillota</taxon>
        <taxon>Bacilli</taxon>
        <taxon>Bacillales</taxon>
        <taxon>Bacillaceae</taxon>
        <taxon>Filobacillus</taxon>
    </lineage>
</organism>
<feature type="coiled-coil region" evidence="6">
    <location>
        <begin position="314"/>
        <end position="346"/>
    </location>
</feature>
<reference evidence="11 12" key="1">
    <citation type="submission" date="2019-03" db="EMBL/GenBank/DDBJ databases">
        <authorList>
            <person name="He R.-H."/>
        </authorList>
    </citation>
    <scope>NUCLEOTIDE SEQUENCE [LARGE SCALE GENOMIC DNA]</scope>
    <source>
        <strain evidence="12">SH 714</strain>
    </source>
</reference>
<evidence type="ECO:0000256" key="4">
    <source>
        <dbReference type="ARBA" id="ARBA00022801"/>
    </source>
</evidence>
<dbReference type="Gene3D" id="3.10.310.30">
    <property type="match status" value="1"/>
</dbReference>
<keyword evidence="5 11" id="KW-0269">Exonuclease</keyword>
<evidence type="ECO:0000256" key="6">
    <source>
        <dbReference type="SAM" id="Coils"/>
    </source>
</evidence>
<gene>
    <name evidence="11" type="primary">recJ</name>
    <name evidence="11" type="ORF">E3U55_00505</name>
</gene>
<dbReference type="InterPro" id="IPR051673">
    <property type="entry name" value="SSDNA_exonuclease_RecJ"/>
</dbReference>
<evidence type="ECO:0000256" key="3">
    <source>
        <dbReference type="ARBA" id="ARBA00022722"/>
    </source>
</evidence>
<dbReference type="GO" id="GO:0006310">
    <property type="term" value="P:DNA recombination"/>
    <property type="evidence" value="ECO:0007669"/>
    <property type="project" value="InterPro"/>
</dbReference>
<dbReference type="AlphaFoldDB" id="A0A4Y8IUM9"/>
<dbReference type="InterPro" id="IPR018779">
    <property type="entry name" value="RecJ_C"/>
</dbReference>
<evidence type="ECO:0000259" key="8">
    <source>
        <dbReference type="Pfam" id="PF02272"/>
    </source>
</evidence>
<proteinExistence type="inferred from homology"/>
<dbReference type="Proteomes" id="UP000297975">
    <property type="component" value="Unassembled WGS sequence"/>
</dbReference>
<dbReference type="InterPro" id="IPR004610">
    <property type="entry name" value="RecJ"/>
</dbReference>
<dbReference type="GO" id="GO:0003676">
    <property type="term" value="F:nucleic acid binding"/>
    <property type="evidence" value="ECO:0007669"/>
    <property type="project" value="InterPro"/>
</dbReference>
<dbReference type="InterPro" id="IPR001667">
    <property type="entry name" value="DDH_dom"/>
</dbReference>
<evidence type="ECO:0000313" key="12">
    <source>
        <dbReference type="Proteomes" id="UP000297975"/>
    </source>
</evidence>
<dbReference type="PANTHER" id="PTHR30255:SF2">
    <property type="entry name" value="SINGLE-STRANDED-DNA-SPECIFIC EXONUCLEASE RECJ"/>
    <property type="match status" value="1"/>
</dbReference>
<feature type="domain" description="DHHA1" evidence="8">
    <location>
        <begin position="350"/>
        <end position="446"/>
    </location>
</feature>
<evidence type="ECO:0000256" key="5">
    <source>
        <dbReference type="ARBA" id="ARBA00022839"/>
    </source>
</evidence>
<dbReference type="PANTHER" id="PTHR30255">
    <property type="entry name" value="SINGLE-STRANDED-DNA-SPECIFIC EXONUCLEASE RECJ"/>
    <property type="match status" value="1"/>
</dbReference>
<dbReference type="Pfam" id="PF01368">
    <property type="entry name" value="DHH"/>
    <property type="match status" value="1"/>
</dbReference>
<keyword evidence="3" id="KW-0540">Nuclease</keyword>
<feature type="domain" description="RecJ OB" evidence="10">
    <location>
        <begin position="463"/>
        <end position="566"/>
    </location>
</feature>
<dbReference type="EMBL" id="SOPW01000001">
    <property type="protein sequence ID" value="TFB24906.1"/>
    <property type="molecule type" value="Genomic_DNA"/>
</dbReference>
<keyword evidence="6" id="KW-0175">Coiled coil</keyword>
<evidence type="ECO:0000256" key="2">
    <source>
        <dbReference type="ARBA" id="ARBA00019841"/>
    </source>
</evidence>
<dbReference type="InterPro" id="IPR038763">
    <property type="entry name" value="DHH_sf"/>
</dbReference>
<evidence type="ECO:0000256" key="1">
    <source>
        <dbReference type="ARBA" id="ARBA00005915"/>
    </source>
</evidence>
<dbReference type="NCBIfam" id="TIGR00644">
    <property type="entry name" value="recJ"/>
    <property type="match status" value="1"/>
</dbReference>
<comment type="caution">
    <text evidence="11">The sequence shown here is derived from an EMBL/GenBank/DDBJ whole genome shotgun (WGS) entry which is preliminary data.</text>
</comment>